<dbReference type="InterPro" id="IPR050095">
    <property type="entry name" value="ECF_ABC_transporter_ATP-bd"/>
</dbReference>
<dbReference type="InterPro" id="IPR003439">
    <property type="entry name" value="ABC_transporter-like_ATP-bd"/>
</dbReference>
<evidence type="ECO:0000259" key="13">
    <source>
        <dbReference type="PROSITE" id="PS50893"/>
    </source>
</evidence>
<evidence type="ECO:0000256" key="11">
    <source>
        <dbReference type="ARBA" id="ARBA00025157"/>
    </source>
</evidence>
<dbReference type="InterPro" id="IPR027417">
    <property type="entry name" value="P-loop_NTPase"/>
</dbReference>
<evidence type="ECO:0000256" key="8">
    <source>
        <dbReference type="ARBA" id="ARBA00022967"/>
    </source>
</evidence>
<protein>
    <recommendedName>
        <fullName evidence="12">ABC transporter ATP-binding protein</fullName>
    </recommendedName>
</protein>
<dbReference type="SMART" id="SM00382">
    <property type="entry name" value="AAA"/>
    <property type="match status" value="1"/>
</dbReference>
<evidence type="ECO:0000313" key="14">
    <source>
        <dbReference type="EMBL" id="KUK61506.1"/>
    </source>
</evidence>
<dbReference type="NCBIfam" id="TIGR01166">
    <property type="entry name" value="cbiO"/>
    <property type="match status" value="1"/>
</dbReference>
<keyword evidence="6 12" id="KW-0547">Nucleotide-binding</keyword>
<evidence type="ECO:0000256" key="3">
    <source>
        <dbReference type="ARBA" id="ARBA00022448"/>
    </source>
</evidence>
<dbReference type="InterPro" id="IPR025937">
    <property type="entry name" value="PDGLE_dom"/>
</dbReference>
<evidence type="ECO:0000256" key="12">
    <source>
        <dbReference type="RuleBase" id="RU364103"/>
    </source>
</evidence>
<dbReference type="SUPFAM" id="SSF52540">
    <property type="entry name" value="P-loop containing nucleoside triphosphate hydrolases"/>
    <property type="match status" value="1"/>
</dbReference>
<keyword evidence="10 12" id="KW-0472">Membrane</keyword>
<dbReference type="EMBL" id="LGGD01000124">
    <property type="protein sequence ID" value="KUK61506.1"/>
    <property type="molecule type" value="Genomic_DNA"/>
</dbReference>
<evidence type="ECO:0000256" key="10">
    <source>
        <dbReference type="ARBA" id="ARBA00023136"/>
    </source>
</evidence>
<dbReference type="FunFam" id="3.40.50.300:FF:000224">
    <property type="entry name" value="Energy-coupling factor transporter ATP-binding protein EcfA"/>
    <property type="match status" value="1"/>
</dbReference>
<evidence type="ECO:0000256" key="7">
    <source>
        <dbReference type="ARBA" id="ARBA00022840"/>
    </source>
</evidence>
<sequence length="338" mass="36614">METKQFVIIGVAIALVIAVAAPFLASGNPDGLESAFFSIHDAKPFMGSELNEEAAGAAEEQAIATTGNDFSYIYRGNVPALQGVNFIAKRKSRIAVIGPNGAGKSTLFKHFNGILRPTSGEVLVRGEPITKENVREIRKFVGIVFQNSDDQIFSPTVEQDVAFGPTNLGLDAATVAHRVEEALHLLGIEDLRERVPHHLSGGEKKRVAIAGILAMEPQVLVLDEPTAGLDPQGVADLVAFVNRLPEEYGMTVIFSTHQVDLVAEVADFIYVMDHGCIVASGTVEEIFTRPELLARTRLDVPIVPKLIRSLQESGVAIDMAYTYEGAKKSFLDAYTRQE</sequence>
<dbReference type="InterPro" id="IPR005876">
    <property type="entry name" value="Co_trans_ATP-bd"/>
</dbReference>
<dbReference type="Gene3D" id="3.40.50.300">
    <property type="entry name" value="P-loop containing nucleotide triphosphate hydrolases"/>
    <property type="match status" value="1"/>
</dbReference>
<evidence type="ECO:0000256" key="9">
    <source>
        <dbReference type="ARBA" id="ARBA00022989"/>
    </source>
</evidence>
<reference evidence="15" key="1">
    <citation type="journal article" date="2015" name="MBio">
        <title>Genome-Resolved Metagenomic Analysis Reveals Roles for Candidate Phyla and Other Microbial Community Members in Biogeochemical Transformations in Oil Reservoirs.</title>
        <authorList>
            <person name="Hu P."/>
            <person name="Tom L."/>
            <person name="Singh A."/>
            <person name="Thomas B.C."/>
            <person name="Baker B.J."/>
            <person name="Piceno Y.M."/>
            <person name="Andersen G.L."/>
            <person name="Banfield J.F."/>
        </authorList>
    </citation>
    <scope>NUCLEOTIDE SEQUENCE [LARGE SCALE GENOMIC DNA]</scope>
</reference>
<keyword evidence="7 12" id="KW-0067">ATP-binding</keyword>
<accession>A0A101GND2</accession>
<dbReference type="PANTHER" id="PTHR43553:SF24">
    <property type="entry name" value="ENERGY-COUPLING FACTOR TRANSPORTER ATP-BINDING PROTEIN ECFA1"/>
    <property type="match status" value="1"/>
</dbReference>
<keyword evidence="9" id="KW-1133">Transmembrane helix</keyword>
<dbReference type="InterPro" id="IPR015856">
    <property type="entry name" value="ABC_transpr_CbiO/EcfA_su"/>
</dbReference>
<dbReference type="InterPro" id="IPR017871">
    <property type="entry name" value="ABC_transporter-like_CS"/>
</dbReference>
<dbReference type="AlphaFoldDB" id="A0A101GND2"/>
<dbReference type="PROSITE" id="PS50893">
    <property type="entry name" value="ABC_TRANSPORTER_2"/>
    <property type="match status" value="1"/>
</dbReference>
<dbReference type="GO" id="GO:0005524">
    <property type="term" value="F:ATP binding"/>
    <property type="evidence" value="ECO:0007669"/>
    <property type="project" value="UniProtKB-UniRule"/>
</dbReference>
<comment type="subcellular location">
    <subcellularLocation>
        <location evidence="1 12">Cell membrane</location>
        <topology evidence="1 12">Peripheral membrane protein</topology>
    </subcellularLocation>
</comment>
<dbReference type="GO" id="GO:0016887">
    <property type="term" value="F:ATP hydrolysis activity"/>
    <property type="evidence" value="ECO:0007669"/>
    <property type="project" value="InterPro"/>
</dbReference>
<name>A0A101GND2_9EURY</name>
<dbReference type="Pfam" id="PF00005">
    <property type="entry name" value="ABC_tran"/>
    <property type="match status" value="1"/>
</dbReference>
<evidence type="ECO:0000256" key="2">
    <source>
        <dbReference type="ARBA" id="ARBA00005417"/>
    </source>
</evidence>
<evidence type="ECO:0000313" key="15">
    <source>
        <dbReference type="Proteomes" id="UP000054323"/>
    </source>
</evidence>
<dbReference type="PROSITE" id="PS00211">
    <property type="entry name" value="ABC_TRANSPORTER_1"/>
    <property type="match status" value="1"/>
</dbReference>
<dbReference type="PANTHER" id="PTHR43553">
    <property type="entry name" value="HEAVY METAL TRANSPORTER"/>
    <property type="match status" value="1"/>
</dbReference>
<keyword evidence="4 12" id="KW-1003">Cell membrane</keyword>
<keyword evidence="5" id="KW-0812">Transmembrane</keyword>
<evidence type="ECO:0000256" key="1">
    <source>
        <dbReference type="ARBA" id="ARBA00004202"/>
    </source>
</evidence>
<comment type="similarity">
    <text evidence="2 12">Belongs to the ABC transporter superfamily.</text>
</comment>
<organism evidence="14 15">
    <name type="scientific">Methanoculleus marisnigri</name>
    <dbReference type="NCBI Taxonomy" id="2198"/>
    <lineage>
        <taxon>Archaea</taxon>
        <taxon>Methanobacteriati</taxon>
        <taxon>Methanobacteriota</taxon>
        <taxon>Stenosarchaea group</taxon>
        <taxon>Methanomicrobia</taxon>
        <taxon>Methanomicrobiales</taxon>
        <taxon>Methanomicrobiaceae</taxon>
        <taxon>Methanoculleus</taxon>
    </lineage>
</organism>
<proteinExistence type="inferred from homology"/>
<dbReference type="NCBIfam" id="NF010171">
    <property type="entry name" value="PRK13652.1"/>
    <property type="match status" value="1"/>
</dbReference>
<comment type="function">
    <text evidence="12">Part of an ABC transporter complex. Responsible for energy coupling to the transport system.</text>
</comment>
<evidence type="ECO:0000256" key="4">
    <source>
        <dbReference type="ARBA" id="ARBA00022475"/>
    </source>
</evidence>
<dbReference type="CDD" id="cd03225">
    <property type="entry name" value="ABC_cobalt_CbiO_domain1"/>
    <property type="match status" value="1"/>
</dbReference>
<keyword evidence="8" id="KW-1278">Translocase</keyword>
<dbReference type="GO" id="GO:0006824">
    <property type="term" value="P:cobalt ion transport"/>
    <property type="evidence" value="ECO:0007669"/>
    <property type="project" value="InterPro"/>
</dbReference>
<dbReference type="Pfam" id="PF13190">
    <property type="entry name" value="PDGLE"/>
    <property type="match status" value="1"/>
</dbReference>
<keyword evidence="3 12" id="KW-0813">Transport</keyword>
<dbReference type="GO" id="GO:0043190">
    <property type="term" value="C:ATP-binding cassette (ABC) transporter complex"/>
    <property type="evidence" value="ECO:0007669"/>
    <property type="project" value="TreeGrafter"/>
</dbReference>
<feature type="domain" description="ABC transporter" evidence="13">
    <location>
        <begin position="65"/>
        <end position="299"/>
    </location>
</feature>
<gene>
    <name evidence="14" type="ORF">XD82_1074</name>
</gene>
<dbReference type="Proteomes" id="UP000054323">
    <property type="component" value="Unassembled WGS sequence"/>
</dbReference>
<comment type="function">
    <text evidence="11">Probably part of an ABC transporter complex. Responsible for energy coupling to the transport system.</text>
</comment>
<evidence type="ECO:0000256" key="5">
    <source>
        <dbReference type="ARBA" id="ARBA00022692"/>
    </source>
</evidence>
<comment type="caution">
    <text evidence="14">The sequence shown here is derived from an EMBL/GenBank/DDBJ whole genome shotgun (WGS) entry which is preliminary data.</text>
</comment>
<dbReference type="GO" id="GO:0042626">
    <property type="term" value="F:ATPase-coupled transmembrane transporter activity"/>
    <property type="evidence" value="ECO:0007669"/>
    <property type="project" value="TreeGrafter"/>
</dbReference>
<dbReference type="InterPro" id="IPR003593">
    <property type="entry name" value="AAA+_ATPase"/>
</dbReference>
<dbReference type="PATRIC" id="fig|2198.4.peg.1398"/>
<evidence type="ECO:0000256" key="6">
    <source>
        <dbReference type="ARBA" id="ARBA00022741"/>
    </source>
</evidence>